<dbReference type="AlphaFoldDB" id="A0AB39SJB8"/>
<gene>
    <name evidence="2" type="ORF">AB5J50_33945</name>
    <name evidence="3" type="ORF">AB5J50_50445</name>
</gene>
<protein>
    <submittedName>
        <fullName evidence="3">Uncharacterized protein</fullName>
    </submittedName>
</protein>
<evidence type="ECO:0000256" key="1">
    <source>
        <dbReference type="SAM" id="MobiDB-lite"/>
    </source>
</evidence>
<evidence type="ECO:0000313" key="2">
    <source>
        <dbReference type="EMBL" id="XDQ65442.1"/>
    </source>
</evidence>
<evidence type="ECO:0000313" key="3">
    <source>
        <dbReference type="EMBL" id="XDQ68385.1"/>
    </source>
</evidence>
<sequence>MSTDEALSETDLDAMAERAAAASPGPWVPWLETRGATGGESFIQVDPDHGEEDDEIYVNRIVGARQILGPDQQLDADLDFIAWARQDVPRLIAEVRRLRALLVERGSQD</sequence>
<dbReference type="EMBL" id="CP163440">
    <property type="protein sequence ID" value="XDQ65442.1"/>
    <property type="molecule type" value="Genomic_DNA"/>
</dbReference>
<feature type="region of interest" description="Disordered" evidence="1">
    <location>
        <begin position="1"/>
        <end position="31"/>
    </location>
</feature>
<organism evidence="3">
    <name type="scientific">Streptomyces sp. R35</name>
    <dbReference type="NCBI Taxonomy" id="3238630"/>
    <lineage>
        <taxon>Bacteria</taxon>
        <taxon>Bacillati</taxon>
        <taxon>Actinomycetota</taxon>
        <taxon>Actinomycetes</taxon>
        <taxon>Kitasatosporales</taxon>
        <taxon>Streptomycetaceae</taxon>
        <taxon>Streptomyces</taxon>
    </lineage>
</organism>
<dbReference type="EMBL" id="CP163440">
    <property type="protein sequence ID" value="XDQ68385.1"/>
    <property type="molecule type" value="Genomic_DNA"/>
</dbReference>
<reference evidence="3" key="1">
    <citation type="submission" date="2024-07" db="EMBL/GenBank/DDBJ databases">
        <authorList>
            <person name="Yu S.T."/>
        </authorList>
    </citation>
    <scope>NUCLEOTIDE SEQUENCE</scope>
    <source>
        <strain evidence="3">R35</strain>
    </source>
</reference>
<name>A0AB39SJB8_9ACTN</name>
<accession>A0AB39SJB8</accession>
<dbReference type="RefSeq" id="WP_369262155.1">
    <property type="nucleotide sequence ID" value="NZ_CP163440.1"/>
</dbReference>
<proteinExistence type="predicted"/>
<feature type="compositionally biased region" description="Acidic residues" evidence="1">
    <location>
        <begin position="1"/>
        <end position="14"/>
    </location>
</feature>